<evidence type="ECO:0000259" key="2">
    <source>
        <dbReference type="PROSITE" id="PS51277"/>
    </source>
</evidence>
<feature type="signal peptide" evidence="1">
    <location>
        <begin position="1"/>
        <end position="26"/>
    </location>
</feature>
<evidence type="ECO:0000313" key="4">
    <source>
        <dbReference type="Proteomes" id="UP000017836"/>
    </source>
</evidence>
<sequence>MNMDKLPLACVLLLLMGTLNLYNVLATPESYWEQVFPKTAIPDFIRARLHPIPIGVVPMTADNRDPRFFYPDSSHKRDPRQTTFFLEEELKVGMNRVLYFPKSDFTYAAPFLAREIADAILFSSAELPQILKRFSLPTASVEANAHYHAPHSYRQGFWAPSLHREASGAQGCDA</sequence>
<dbReference type="Gramene" id="ERN13421">
    <property type="protein sequence ID" value="ERN13421"/>
    <property type="gene ID" value="AMTR_s00041p00185990"/>
</dbReference>
<dbReference type="InterPro" id="IPR004873">
    <property type="entry name" value="BURP_dom"/>
</dbReference>
<dbReference type="InterPro" id="IPR044816">
    <property type="entry name" value="BURP"/>
</dbReference>
<evidence type="ECO:0000256" key="1">
    <source>
        <dbReference type="SAM" id="SignalP"/>
    </source>
</evidence>
<feature type="domain" description="BURP" evidence="2">
    <location>
        <begin position="84"/>
        <end position="174"/>
    </location>
</feature>
<organism evidence="3 4">
    <name type="scientific">Amborella trichopoda</name>
    <dbReference type="NCBI Taxonomy" id="13333"/>
    <lineage>
        <taxon>Eukaryota</taxon>
        <taxon>Viridiplantae</taxon>
        <taxon>Streptophyta</taxon>
        <taxon>Embryophyta</taxon>
        <taxon>Tracheophyta</taxon>
        <taxon>Spermatophyta</taxon>
        <taxon>Magnoliopsida</taxon>
        <taxon>Amborellales</taxon>
        <taxon>Amborellaceae</taxon>
        <taxon>Amborella</taxon>
    </lineage>
</organism>
<keyword evidence="4" id="KW-1185">Reference proteome</keyword>
<evidence type="ECO:0000313" key="3">
    <source>
        <dbReference type="EMBL" id="ERN13421.1"/>
    </source>
</evidence>
<dbReference type="AlphaFoldDB" id="W1PZD5"/>
<feature type="chain" id="PRO_5004807786" description="BURP domain-containing protein" evidence="1">
    <location>
        <begin position="27"/>
        <end position="174"/>
    </location>
</feature>
<dbReference type="Pfam" id="PF03181">
    <property type="entry name" value="BURP"/>
    <property type="match status" value="1"/>
</dbReference>
<dbReference type="PANTHER" id="PTHR31236">
    <property type="entry name" value="BURP DOMAIN PROTEIN USPL1-LIKE"/>
    <property type="match status" value="1"/>
</dbReference>
<keyword evidence="1" id="KW-0732">Signal</keyword>
<protein>
    <recommendedName>
        <fullName evidence="2">BURP domain-containing protein</fullName>
    </recommendedName>
</protein>
<dbReference type="Proteomes" id="UP000017836">
    <property type="component" value="Unassembled WGS sequence"/>
</dbReference>
<reference evidence="4" key="1">
    <citation type="journal article" date="2013" name="Science">
        <title>The Amborella genome and the evolution of flowering plants.</title>
        <authorList>
            <consortium name="Amborella Genome Project"/>
        </authorList>
    </citation>
    <scope>NUCLEOTIDE SEQUENCE [LARGE SCALE GENOMIC DNA]</scope>
</reference>
<dbReference type="PANTHER" id="PTHR31236:SF2">
    <property type="entry name" value="BURP DOMAIN PROTEIN RD22"/>
    <property type="match status" value="1"/>
</dbReference>
<gene>
    <name evidence="3" type="ORF">AMTR_s00041p00185990</name>
</gene>
<accession>W1PZD5</accession>
<name>W1PZD5_AMBTC</name>
<proteinExistence type="predicted"/>
<dbReference type="PROSITE" id="PS51277">
    <property type="entry name" value="BURP"/>
    <property type="match status" value="1"/>
</dbReference>
<dbReference type="HOGENOM" id="CLU_112298_0_0_1"/>
<dbReference type="EMBL" id="KI392588">
    <property type="protein sequence ID" value="ERN13421.1"/>
    <property type="molecule type" value="Genomic_DNA"/>
</dbReference>